<reference evidence="1" key="1">
    <citation type="submission" date="2023-08" db="EMBL/GenBank/DDBJ databases">
        <authorList>
            <person name="Alioto T."/>
            <person name="Alioto T."/>
            <person name="Gomez Garrido J."/>
        </authorList>
    </citation>
    <scope>NUCLEOTIDE SEQUENCE</scope>
</reference>
<organism evidence="1 2">
    <name type="scientific">Octopus vulgaris</name>
    <name type="common">Common octopus</name>
    <dbReference type="NCBI Taxonomy" id="6645"/>
    <lineage>
        <taxon>Eukaryota</taxon>
        <taxon>Metazoa</taxon>
        <taxon>Spiralia</taxon>
        <taxon>Lophotrochozoa</taxon>
        <taxon>Mollusca</taxon>
        <taxon>Cephalopoda</taxon>
        <taxon>Coleoidea</taxon>
        <taxon>Octopodiformes</taxon>
        <taxon>Octopoda</taxon>
        <taxon>Incirrata</taxon>
        <taxon>Octopodidae</taxon>
        <taxon>Octopus</taxon>
    </lineage>
</organism>
<keyword evidence="2" id="KW-1185">Reference proteome</keyword>
<protein>
    <submittedName>
        <fullName evidence="1">Uncharacterized protein</fullName>
    </submittedName>
</protein>
<evidence type="ECO:0000313" key="1">
    <source>
        <dbReference type="EMBL" id="CAI9721725.1"/>
    </source>
</evidence>
<dbReference type="AlphaFoldDB" id="A0AA36ASZ0"/>
<evidence type="ECO:0000313" key="2">
    <source>
        <dbReference type="Proteomes" id="UP001162480"/>
    </source>
</evidence>
<sequence length="94" mass="10812">MKKTLHLENLLYFDGKCIDDQEYQVLVLKNVQREVKLEVLQLPNRKADTGLKGITAVLDEYNLWNCVKMTVADTTSMNTGKRKGIVIQLQRLFA</sequence>
<accession>A0AA36ASZ0</accession>
<proteinExistence type="predicted"/>
<gene>
    <name evidence="1" type="ORF">OCTVUL_1B001573</name>
</gene>
<dbReference type="Proteomes" id="UP001162480">
    <property type="component" value="Chromosome 4"/>
</dbReference>
<dbReference type="EMBL" id="OX597817">
    <property type="protein sequence ID" value="CAI9721725.1"/>
    <property type="molecule type" value="Genomic_DNA"/>
</dbReference>
<name>A0AA36ASZ0_OCTVU</name>